<dbReference type="InterPro" id="IPR000477">
    <property type="entry name" value="RT_dom"/>
</dbReference>
<dbReference type="OrthoDB" id="410104at2759"/>
<comment type="caution">
    <text evidence="2">The sequence shown here is derived from an EMBL/GenBank/DDBJ whole genome shotgun (WGS) entry which is preliminary data.</text>
</comment>
<organism evidence="2 3">
    <name type="scientific">Ancylostoma caninum</name>
    <name type="common">Dog hookworm</name>
    <dbReference type="NCBI Taxonomy" id="29170"/>
    <lineage>
        <taxon>Eukaryota</taxon>
        <taxon>Metazoa</taxon>
        <taxon>Ecdysozoa</taxon>
        <taxon>Nematoda</taxon>
        <taxon>Chromadorea</taxon>
        <taxon>Rhabditida</taxon>
        <taxon>Rhabditina</taxon>
        <taxon>Rhabditomorpha</taxon>
        <taxon>Strongyloidea</taxon>
        <taxon>Ancylostomatidae</taxon>
        <taxon>Ancylostomatinae</taxon>
        <taxon>Ancylostoma</taxon>
    </lineage>
</organism>
<accession>A0A368F0Z6</accession>
<dbReference type="Pfam" id="PF00078">
    <property type="entry name" value="RVT_1"/>
    <property type="match status" value="1"/>
</dbReference>
<keyword evidence="3" id="KW-1185">Reference proteome</keyword>
<dbReference type="EMBL" id="JOJR01018358">
    <property type="protein sequence ID" value="RCN24605.1"/>
    <property type="molecule type" value="Genomic_DNA"/>
</dbReference>
<dbReference type="Proteomes" id="UP000252519">
    <property type="component" value="Unassembled WGS sequence"/>
</dbReference>
<gene>
    <name evidence="2" type="ORF">ANCCAN_29697</name>
</gene>
<evidence type="ECO:0000259" key="1">
    <source>
        <dbReference type="Pfam" id="PF00078"/>
    </source>
</evidence>
<dbReference type="InterPro" id="IPR043502">
    <property type="entry name" value="DNA/RNA_pol_sf"/>
</dbReference>
<name>A0A368F0Z6_ANCCA</name>
<dbReference type="CDD" id="cd01650">
    <property type="entry name" value="RT_nLTR_like"/>
    <property type="match status" value="1"/>
</dbReference>
<dbReference type="STRING" id="29170.A0A368F0Z6"/>
<evidence type="ECO:0000313" key="2">
    <source>
        <dbReference type="EMBL" id="RCN24605.1"/>
    </source>
</evidence>
<sequence>MESIMKNFYSALFRSASGQTTVLSPGDEVLPFLPSEVRHAIEMMPRGKAPGSDGITMELLQACGPTLYAALARRFSRYLGKCEVPVAWKQSSTILLFKKGNKENLENYRPITLLPVLYKVFMRCLLTRIRRTLDKAQPVEQAGFRRKFSTLDHIITCCRLIEAAREYQEPLVLTFVDYKKAFDSVESAKVWKALEEQGVESRYIKAL</sequence>
<reference evidence="2 3" key="1">
    <citation type="submission" date="2014-10" db="EMBL/GenBank/DDBJ databases">
        <title>Draft genome of the hookworm Ancylostoma caninum.</title>
        <authorList>
            <person name="Mitreva M."/>
        </authorList>
    </citation>
    <scope>NUCLEOTIDE SEQUENCE [LARGE SCALE GENOMIC DNA]</scope>
    <source>
        <strain evidence="2 3">Baltimore</strain>
    </source>
</reference>
<feature type="non-terminal residue" evidence="2">
    <location>
        <position position="207"/>
    </location>
</feature>
<dbReference type="SUPFAM" id="SSF56672">
    <property type="entry name" value="DNA/RNA polymerases"/>
    <property type="match status" value="1"/>
</dbReference>
<evidence type="ECO:0000313" key="3">
    <source>
        <dbReference type="Proteomes" id="UP000252519"/>
    </source>
</evidence>
<dbReference type="AlphaFoldDB" id="A0A368F0Z6"/>
<feature type="domain" description="Reverse transcriptase" evidence="1">
    <location>
        <begin position="102"/>
        <end position="205"/>
    </location>
</feature>
<proteinExistence type="predicted"/>
<protein>
    <recommendedName>
        <fullName evidence="1">Reverse transcriptase domain-containing protein</fullName>
    </recommendedName>
</protein>
<dbReference type="PANTHER" id="PTHR19446">
    <property type="entry name" value="REVERSE TRANSCRIPTASES"/>
    <property type="match status" value="1"/>
</dbReference>